<organism evidence="2">
    <name type="scientific">Chromera velia CCMP2878</name>
    <dbReference type="NCBI Taxonomy" id="1169474"/>
    <lineage>
        <taxon>Eukaryota</taxon>
        <taxon>Sar</taxon>
        <taxon>Alveolata</taxon>
        <taxon>Colpodellida</taxon>
        <taxon>Chromeraceae</taxon>
        <taxon>Chromera</taxon>
    </lineage>
</organism>
<dbReference type="EMBL" id="CDMZ01005161">
    <property type="protein sequence ID" value="CEM52151.1"/>
    <property type="molecule type" value="Genomic_DNA"/>
</dbReference>
<dbReference type="Gene3D" id="1.20.58.2140">
    <property type="match status" value="1"/>
</dbReference>
<feature type="compositionally biased region" description="Low complexity" evidence="1">
    <location>
        <begin position="72"/>
        <end position="82"/>
    </location>
</feature>
<gene>
    <name evidence="2" type="ORF">Cvel_11108</name>
</gene>
<dbReference type="InterPro" id="IPR036081">
    <property type="entry name" value="Translin_sf"/>
</dbReference>
<reference evidence="2" key="1">
    <citation type="submission" date="2014-11" db="EMBL/GenBank/DDBJ databases">
        <authorList>
            <person name="Otto D Thomas"/>
            <person name="Naeem Raeece"/>
        </authorList>
    </citation>
    <scope>NUCLEOTIDE SEQUENCE</scope>
</reference>
<evidence type="ECO:0000256" key="1">
    <source>
        <dbReference type="SAM" id="MobiDB-lite"/>
    </source>
</evidence>
<dbReference type="InterPro" id="IPR002848">
    <property type="entry name" value="Translin_fam"/>
</dbReference>
<accession>A0A0G4I567</accession>
<evidence type="ECO:0008006" key="3">
    <source>
        <dbReference type="Google" id="ProtNLM"/>
    </source>
</evidence>
<feature type="compositionally biased region" description="Basic and acidic residues" evidence="1">
    <location>
        <begin position="309"/>
        <end position="318"/>
    </location>
</feature>
<proteinExistence type="predicted"/>
<dbReference type="AlphaFoldDB" id="A0A0G4I567"/>
<evidence type="ECO:0000313" key="2">
    <source>
        <dbReference type="EMBL" id="CEM52151.1"/>
    </source>
</evidence>
<dbReference type="Pfam" id="PF01997">
    <property type="entry name" value="Translin"/>
    <property type="match status" value="1"/>
</dbReference>
<dbReference type="PhylomeDB" id="A0A0G4I567"/>
<dbReference type="PANTHER" id="PTHR10741">
    <property type="entry name" value="TRANSLIN AND TRANSLIN ASSOCIATED PROTEIN X"/>
    <property type="match status" value="1"/>
</dbReference>
<sequence>MRVCLVFTAFTSGQLLVFPSGSLLHQRRPSTFVFSGDGNQLRKRRSPLSSLMLMEDTHSSSFPADSPGGKEGSSSSSSLSAAEENDASSPLVLDISDFEEMRASMKEEDVTREELIKNSRDVLKASKNAIYAVHRRDFERAAKLIEEARGKIDALLLPSLSLFPSLRSGIVEAAFEEFSEAVIFQTFVKQRRIIPRKDVGAVSRTEYLGGVLDFTGELNRYAVARATKRDVEEVRRCASLVDELMFQFLQFDFRNSDLRRKFDTLKYTQKKLESLLYELSLAGTAFVSGSRASQLEGPEAAAAEGRGGSGEKDKEAYN</sequence>
<feature type="region of interest" description="Disordered" evidence="1">
    <location>
        <begin position="291"/>
        <end position="318"/>
    </location>
</feature>
<dbReference type="GO" id="GO:0043565">
    <property type="term" value="F:sequence-specific DNA binding"/>
    <property type="evidence" value="ECO:0007669"/>
    <property type="project" value="InterPro"/>
</dbReference>
<name>A0A0G4I567_9ALVE</name>
<dbReference type="CDD" id="cd14820">
    <property type="entry name" value="TRAX"/>
    <property type="match status" value="1"/>
</dbReference>
<dbReference type="SUPFAM" id="SSF74784">
    <property type="entry name" value="Translin"/>
    <property type="match status" value="1"/>
</dbReference>
<feature type="region of interest" description="Disordered" evidence="1">
    <location>
        <begin position="57"/>
        <end position="87"/>
    </location>
</feature>
<protein>
    <recommendedName>
        <fullName evidence="3">Translin</fullName>
    </recommendedName>
</protein>
<dbReference type="VEuPathDB" id="CryptoDB:Cvel_11108"/>